<feature type="transmembrane region" description="Helical" evidence="1">
    <location>
        <begin position="12"/>
        <end position="29"/>
    </location>
</feature>
<evidence type="ECO:0000313" key="2">
    <source>
        <dbReference type="EMBL" id="KHG23701.1"/>
    </source>
</evidence>
<feature type="transmembrane region" description="Helical" evidence="1">
    <location>
        <begin position="41"/>
        <end position="60"/>
    </location>
</feature>
<gene>
    <name evidence="2" type="ORF">F383_01266</name>
</gene>
<sequence>MISIVKLAQESKYVGSTFTLSIGLFWYSLSQHFLNGMYRDLVFLLYVIWSNQTCWLIMIVDSFCV</sequence>
<protein>
    <submittedName>
        <fullName evidence="2">Uncharacterized protein</fullName>
    </submittedName>
</protein>
<dbReference type="EMBL" id="KN426008">
    <property type="protein sequence ID" value="KHG23701.1"/>
    <property type="molecule type" value="Genomic_DNA"/>
</dbReference>
<keyword evidence="1" id="KW-0812">Transmembrane</keyword>
<name>A0A0B0PJZ4_GOSAR</name>
<proteinExistence type="predicted"/>
<keyword evidence="1" id="KW-0472">Membrane</keyword>
<keyword evidence="1" id="KW-1133">Transmembrane helix</keyword>
<accession>A0A0B0PJZ4</accession>
<evidence type="ECO:0000313" key="3">
    <source>
        <dbReference type="Proteomes" id="UP000032142"/>
    </source>
</evidence>
<keyword evidence="3" id="KW-1185">Reference proteome</keyword>
<organism evidence="2 3">
    <name type="scientific">Gossypium arboreum</name>
    <name type="common">Tree cotton</name>
    <name type="synonym">Gossypium nanking</name>
    <dbReference type="NCBI Taxonomy" id="29729"/>
    <lineage>
        <taxon>Eukaryota</taxon>
        <taxon>Viridiplantae</taxon>
        <taxon>Streptophyta</taxon>
        <taxon>Embryophyta</taxon>
        <taxon>Tracheophyta</taxon>
        <taxon>Spermatophyta</taxon>
        <taxon>Magnoliopsida</taxon>
        <taxon>eudicotyledons</taxon>
        <taxon>Gunneridae</taxon>
        <taxon>Pentapetalae</taxon>
        <taxon>rosids</taxon>
        <taxon>malvids</taxon>
        <taxon>Malvales</taxon>
        <taxon>Malvaceae</taxon>
        <taxon>Malvoideae</taxon>
        <taxon>Gossypium</taxon>
    </lineage>
</organism>
<reference evidence="3" key="1">
    <citation type="submission" date="2014-09" db="EMBL/GenBank/DDBJ databases">
        <authorList>
            <person name="Mudge J."/>
            <person name="Ramaraj T."/>
            <person name="Lindquist I.E."/>
            <person name="Bharti A.K."/>
            <person name="Sundararajan A."/>
            <person name="Cameron C.T."/>
            <person name="Woodward J.E."/>
            <person name="May G.D."/>
            <person name="Brubaker C."/>
            <person name="Broadhvest J."/>
            <person name="Wilkins T.A."/>
        </authorList>
    </citation>
    <scope>NUCLEOTIDE SEQUENCE</scope>
    <source>
        <strain evidence="3">cv. AKA8401</strain>
    </source>
</reference>
<dbReference type="AlphaFoldDB" id="A0A0B0PJZ4"/>
<dbReference type="Proteomes" id="UP000032142">
    <property type="component" value="Unassembled WGS sequence"/>
</dbReference>
<evidence type="ECO:0000256" key="1">
    <source>
        <dbReference type="SAM" id="Phobius"/>
    </source>
</evidence>